<sequence length="67" mass="7587">MSRSVLDSTSSAPAWLRRLSYALCELILLLAYRTGSLMAWQRSLHGAGRQAWRPAPARRRYQLRAAA</sequence>
<name>A0A328BQ92_9BACT</name>
<accession>A0A328BQ92</accession>
<dbReference type="Proteomes" id="UP000248553">
    <property type="component" value="Unassembled WGS sequence"/>
</dbReference>
<dbReference type="EMBL" id="QHKM01000002">
    <property type="protein sequence ID" value="RAK68104.1"/>
    <property type="molecule type" value="Genomic_DNA"/>
</dbReference>
<dbReference type="RefSeq" id="WP_111477717.1">
    <property type="nucleotide sequence ID" value="NZ_QHKM01000002.1"/>
</dbReference>
<keyword evidence="1" id="KW-0472">Membrane</keyword>
<comment type="caution">
    <text evidence="2">The sequence shown here is derived from an EMBL/GenBank/DDBJ whole genome shotgun (WGS) entry which is preliminary data.</text>
</comment>
<gene>
    <name evidence="2" type="ORF">DLM85_08690</name>
</gene>
<feature type="transmembrane region" description="Helical" evidence="1">
    <location>
        <begin position="20"/>
        <end position="40"/>
    </location>
</feature>
<dbReference type="AlphaFoldDB" id="A0A328BQ92"/>
<proteinExistence type="predicted"/>
<organism evidence="2 3">
    <name type="scientific">Hymenobacter edaphi</name>
    <dbReference type="NCBI Taxonomy" id="2211146"/>
    <lineage>
        <taxon>Bacteria</taxon>
        <taxon>Pseudomonadati</taxon>
        <taxon>Bacteroidota</taxon>
        <taxon>Cytophagia</taxon>
        <taxon>Cytophagales</taxon>
        <taxon>Hymenobacteraceae</taxon>
        <taxon>Hymenobacter</taxon>
    </lineage>
</organism>
<reference evidence="3" key="1">
    <citation type="submission" date="2018-05" db="EMBL/GenBank/DDBJ databases">
        <authorList>
            <person name="Nie L."/>
        </authorList>
    </citation>
    <scope>NUCLEOTIDE SEQUENCE [LARGE SCALE GENOMIC DNA]</scope>
    <source>
        <strain evidence="3">NL</strain>
    </source>
</reference>
<keyword evidence="3" id="KW-1185">Reference proteome</keyword>
<keyword evidence="1" id="KW-1133">Transmembrane helix</keyword>
<protein>
    <submittedName>
        <fullName evidence="2">Uncharacterized protein</fullName>
    </submittedName>
</protein>
<evidence type="ECO:0000256" key="1">
    <source>
        <dbReference type="SAM" id="Phobius"/>
    </source>
</evidence>
<evidence type="ECO:0000313" key="3">
    <source>
        <dbReference type="Proteomes" id="UP000248553"/>
    </source>
</evidence>
<evidence type="ECO:0000313" key="2">
    <source>
        <dbReference type="EMBL" id="RAK68104.1"/>
    </source>
</evidence>
<dbReference type="OrthoDB" id="9872527at2"/>
<keyword evidence="1" id="KW-0812">Transmembrane</keyword>